<accession>A0A0A9H7J9</accession>
<name>A0A0A9H7J9_ARUDO</name>
<dbReference type="EMBL" id="GBRH01165184">
    <property type="protein sequence ID" value="JAE32712.1"/>
    <property type="molecule type" value="Transcribed_RNA"/>
</dbReference>
<reference evidence="1" key="2">
    <citation type="journal article" date="2015" name="Data Brief">
        <title>Shoot transcriptome of the giant reed, Arundo donax.</title>
        <authorList>
            <person name="Barrero R.A."/>
            <person name="Guerrero F.D."/>
            <person name="Moolhuijzen P."/>
            <person name="Goolsby J.A."/>
            <person name="Tidwell J."/>
            <person name="Bellgard S.E."/>
            <person name="Bellgard M.I."/>
        </authorList>
    </citation>
    <scope>NUCLEOTIDE SEQUENCE</scope>
    <source>
        <tissue evidence="1">Shoot tissue taken approximately 20 cm above the soil surface</tissue>
    </source>
</reference>
<dbReference type="AlphaFoldDB" id="A0A0A9H7J9"/>
<organism evidence="1">
    <name type="scientific">Arundo donax</name>
    <name type="common">Giant reed</name>
    <name type="synonym">Donax arundinaceus</name>
    <dbReference type="NCBI Taxonomy" id="35708"/>
    <lineage>
        <taxon>Eukaryota</taxon>
        <taxon>Viridiplantae</taxon>
        <taxon>Streptophyta</taxon>
        <taxon>Embryophyta</taxon>
        <taxon>Tracheophyta</taxon>
        <taxon>Spermatophyta</taxon>
        <taxon>Magnoliopsida</taxon>
        <taxon>Liliopsida</taxon>
        <taxon>Poales</taxon>
        <taxon>Poaceae</taxon>
        <taxon>PACMAD clade</taxon>
        <taxon>Arundinoideae</taxon>
        <taxon>Arundineae</taxon>
        <taxon>Arundo</taxon>
    </lineage>
</organism>
<protein>
    <submittedName>
        <fullName evidence="1">Uncharacterized protein</fullName>
    </submittedName>
</protein>
<proteinExistence type="predicted"/>
<evidence type="ECO:0000313" key="1">
    <source>
        <dbReference type="EMBL" id="JAE32712.1"/>
    </source>
</evidence>
<reference evidence="1" key="1">
    <citation type="submission" date="2014-09" db="EMBL/GenBank/DDBJ databases">
        <authorList>
            <person name="Magalhaes I.L.F."/>
            <person name="Oliveira U."/>
            <person name="Santos F.R."/>
            <person name="Vidigal T.H.D.A."/>
            <person name="Brescovit A.D."/>
            <person name="Santos A.J."/>
        </authorList>
    </citation>
    <scope>NUCLEOTIDE SEQUENCE</scope>
    <source>
        <tissue evidence="1">Shoot tissue taken approximately 20 cm above the soil surface</tissue>
    </source>
</reference>
<sequence length="74" mass="8194">MMSSANKRCDIAGPVAPFFSPFSRLDCSSVFNKLKRPSAHSKKRYGLIRSPCLKPQEGINGSDSSPFTLIAYQR</sequence>